<dbReference type="Pfam" id="PF02515">
    <property type="entry name" value="CoA_transf_3"/>
    <property type="match status" value="1"/>
</dbReference>
<dbReference type="InterPro" id="IPR023606">
    <property type="entry name" value="CoA-Trfase_III_dom_1_sf"/>
</dbReference>
<gene>
    <name evidence="2" type="ORF">KL86DPRO_60057</name>
</gene>
<evidence type="ECO:0000313" key="2">
    <source>
        <dbReference type="EMBL" id="SBW10167.1"/>
    </source>
</evidence>
<dbReference type="InterPro" id="IPR044855">
    <property type="entry name" value="CoA-Trfase_III_dom3_sf"/>
</dbReference>
<dbReference type="EMBL" id="FLUQ01000006">
    <property type="protein sequence ID" value="SBW10167.1"/>
    <property type="molecule type" value="Genomic_DNA"/>
</dbReference>
<accession>A0A212KEU5</accession>
<dbReference type="InterPro" id="IPR050509">
    <property type="entry name" value="CoA-transferase_III"/>
</dbReference>
<evidence type="ECO:0000256" key="1">
    <source>
        <dbReference type="ARBA" id="ARBA00022679"/>
    </source>
</evidence>
<dbReference type="Gene3D" id="3.40.50.10540">
    <property type="entry name" value="Crotonobetainyl-coa:carnitine coa-transferase, domain 1"/>
    <property type="match status" value="1"/>
</dbReference>
<reference evidence="2" key="1">
    <citation type="submission" date="2016-04" db="EMBL/GenBank/DDBJ databases">
        <authorList>
            <person name="Evans L.H."/>
            <person name="Alamgir A."/>
            <person name="Owens N."/>
            <person name="Weber N.D."/>
            <person name="Virtaneva K."/>
            <person name="Barbian K."/>
            <person name="Babar A."/>
            <person name="Rosenke K."/>
        </authorList>
    </citation>
    <scope>NUCLEOTIDE SEQUENCE</scope>
    <source>
        <strain evidence="2">86</strain>
    </source>
</reference>
<protein>
    <submittedName>
        <fullName evidence="2">Formyl-CoA transferase</fullName>
        <ecNumber evidence="2">2.8.3.16</ecNumber>
    </submittedName>
</protein>
<dbReference type="GO" id="GO:0033608">
    <property type="term" value="F:formyl-CoA transferase activity"/>
    <property type="evidence" value="ECO:0007669"/>
    <property type="project" value="UniProtKB-EC"/>
</dbReference>
<keyword evidence="1 2" id="KW-0808">Transferase</keyword>
<proteinExistence type="predicted"/>
<organism evidence="2">
    <name type="scientific">uncultured delta proteobacterium</name>
    <dbReference type="NCBI Taxonomy" id="34034"/>
    <lineage>
        <taxon>Bacteria</taxon>
        <taxon>Deltaproteobacteria</taxon>
        <taxon>environmental samples</taxon>
    </lineage>
</organism>
<dbReference type="InterPro" id="IPR003673">
    <property type="entry name" value="CoA-Trfase_fam_III"/>
</dbReference>
<dbReference type="Gene3D" id="3.30.1540.10">
    <property type="entry name" value="formyl-coa transferase, domain 3"/>
    <property type="match status" value="1"/>
</dbReference>
<sequence>MAGPLEGVRVLDASAVIAAPFGAAMLGDFGAEVIKVEMPGKGDTGRAMGPLWEGKSVRWPTFSRNKKTVTLDLRREEGKNIFLKLVEKSDIIFENFRTGTFDKWGLDYETLKKHNPGIILIRVTGYGQTGPYAKLAGFGTPATAFSGYTALSGFPDSPPVSPPISLADYVAGLYGAYAALMCLYYRDVKKGGGQEADVSLYEGLFRWLEGNIGYFDKTGENRDRAPTIAGSASPSGTYQTRDGKWAVLVCSTDKTFEYLAKAIGREDMVADPRFCTNGQRVKHSDLVDEVVINWFREHDWEYIKKHLDEYGAPVNLVYTMEDIFADPHYAARKNIVEIEHPELGTIRMPSVTPILSKTPGAIKWAGAGLGAYNEDVFGTLLGMGKEEIAKLREEGII</sequence>
<dbReference type="EC" id="2.8.3.16" evidence="2"/>
<name>A0A212KEU5_9DELT</name>
<dbReference type="PANTHER" id="PTHR48228:SF6">
    <property type="entry name" value="L-CARNITINE COA-TRANSFERASE"/>
    <property type="match status" value="1"/>
</dbReference>
<dbReference type="PANTHER" id="PTHR48228">
    <property type="entry name" value="SUCCINYL-COA--D-CITRAMALATE COA-TRANSFERASE"/>
    <property type="match status" value="1"/>
</dbReference>
<dbReference type="AlphaFoldDB" id="A0A212KEU5"/>
<dbReference type="SUPFAM" id="SSF89796">
    <property type="entry name" value="CoA-transferase family III (CaiB/BaiF)"/>
    <property type="match status" value="1"/>
</dbReference>